<dbReference type="Pfam" id="PF05428">
    <property type="entry name" value="CRF-BP_N"/>
    <property type="match status" value="1"/>
</dbReference>
<name>A0AAV2J2S8_KNICA</name>
<dbReference type="GO" id="GO:0005615">
    <property type="term" value="C:extracellular space"/>
    <property type="evidence" value="ECO:0007669"/>
    <property type="project" value="TreeGrafter"/>
</dbReference>
<evidence type="ECO:0000313" key="3">
    <source>
        <dbReference type="EMBL" id="CAL1571610.1"/>
    </source>
</evidence>
<gene>
    <name evidence="3" type="ORF">KC01_LOCUS3710</name>
</gene>
<feature type="chain" id="PRO_5043774512" description="Corticotropin-releasing factor binding protein N-terminal domain-containing protein" evidence="1">
    <location>
        <begin position="35"/>
        <end position="148"/>
    </location>
</feature>
<dbReference type="PANTHER" id="PTHR10278">
    <property type="entry name" value="CORTICOTROPIN-RELEASING FACTOR-BINDING PROTEIN"/>
    <property type="match status" value="1"/>
</dbReference>
<organism evidence="3 4">
    <name type="scientific">Knipowitschia caucasica</name>
    <name type="common">Caucasian dwarf goby</name>
    <name type="synonym">Pomatoschistus caucasicus</name>
    <dbReference type="NCBI Taxonomy" id="637954"/>
    <lineage>
        <taxon>Eukaryota</taxon>
        <taxon>Metazoa</taxon>
        <taxon>Chordata</taxon>
        <taxon>Craniata</taxon>
        <taxon>Vertebrata</taxon>
        <taxon>Euteleostomi</taxon>
        <taxon>Actinopterygii</taxon>
        <taxon>Neopterygii</taxon>
        <taxon>Teleostei</taxon>
        <taxon>Neoteleostei</taxon>
        <taxon>Acanthomorphata</taxon>
        <taxon>Gobiaria</taxon>
        <taxon>Gobiiformes</taxon>
        <taxon>Gobioidei</taxon>
        <taxon>Gobiidae</taxon>
        <taxon>Gobiinae</taxon>
        <taxon>Knipowitschia</taxon>
    </lineage>
</organism>
<dbReference type="EMBL" id="OZ035832">
    <property type="protein sequence ID" value="CAL1571610.1"/>
    <property type="molecule type" value="Genomic_DNA"/>
</dbReference>
<feature type="domain" description="Corticotropin-releasing factor binding protein N-terminal" evidence="2">
    <location>
        <begin position="63"/>
        <end position="122"/>
    </location>
</feature>
<dbReference type="GO" id="GO:0009755">
    <property type="term" value="P:hormone-mediated signaling pathway"/>
    <property type="evidence" value="ECO:0007669"/>
    <property type="project" value="TreeGrafter"/>
</dbReference>
<sequence length="148" mass="16437">MSCPLSCLTSRTMKAPRAQLLLFLLSVASRTGLGRYIEENDSAADGLYSLLSLEQKREAEDFIFRRPLRCLDMLSSEGTFLFVASRSQLACATFLIAEPSEVISVELSDVNIDCSSGDFIKVQALSEVMKLPRPAKINLREPKVMELD</sequence>
<feature type="signal peptide" evidence="1">
    <location>
        <begin position="1"/>
        <end position="34"/>
    </location>
</feature>
<evidence type="ECO:0000259" key="2">
    <source>
        <dbReference type="Pfam" id="PF05428"/>
    </source>
</evidence>
<proteinExistence type="predicted"/>
<protein>
    <recommendedName>
        <fullName evidence="2">Corticotropin-releasing factor binding protein N-terminal domain-containing protein</fullName>
    </recommendedName>
</protein>
<dbReference type="InterPro" id="IPR056177">
    <property type="entry name" value="CRF-BP_N"/>
</dbReference>
<dbReference type="PANTHER" id="PTHR10278:SF0">
    <property type="entry name" value="CORTICOTROPIN-RELEASING FACTOR-BINDING PROTEIN"/>
    <property type="match status" value="1"/>
</dbReference>
<dbReference type="GO" id="GO:0051460">
    <property type="term" value="P:negative regulation of corticotropin secretion"/>
    <property type="evidence" value="ECO:0007669"/>
    <property type="project" value="TreeGrafter"/>
</dbReference>
<dbReference type="Proteomes" id="UP001497482">
    <property type="component" value="Chromosome 10"/>
</dbReference>
<dbReference type="AlphaFoldDB" id="A0AAV2J2S8"/>
<evidence type="ECO:0000256" key="1">
    <source>
        <dbReference type="SAM" id="SignalP"/>
    </source>
</evidence>
<accession>A0AAV2J2S8</accession>
<keyword evidence="4" id="KW-1185">Reference proteome</keyword>
<evidence type="ECO:0000313" key="4">
    <source>
        <dbReference type="Proteomes" id="UP001497482"/>
    </source>
</evidence>
<keyword evidence="1" id="KW-0732">Signal</keyword>
<dbReference type="InterPro" id="IPR008435">
    <property type="entry name" value="CRF-bd"/>
</dbReference>
<reference evidence="3 4" key="1">
    <citation type="submission" date="2024-04" db="EMBL/GenBank/DDBJ databases">
        <authorList>
            <person name="Waldvogel A.-M."/>
            <person name="Schoenle A."/>
        </authorList>
    </citation>
    <scope>NUCLEOTIDE SEQUENCE [LARGE SCALE GENOMIC DNA]</scope>
</reference>
<dbReference type="GO" id="GO:0051424">
    <property type="term" value="F:corticotropin-releasing hormone binding"/>
    <property type="evidence" value="ECO:0007669"/>
    <property type="project" value="InterPro"/>
</dbReference>